<evidence type="ECO:0000313" key="2">
    <source>
        <dbReference type="Proteomes" id="UP001362999"/>
    </source>
</evidence>
<keyword evidence="2" id="KW-1185">Reference proteome</keyword>
<evidence type="ECO:0000313" key="1">
    <source>
        <dbReference type="EMBL" id="KAK7050689.1"/>
    </source>
</evidence>
<dbReference type="EMBL" id="JAWWNJ010000008">
    <property type="protein sequence ID" value="KAK7050689.1"/>
    <property type="molecule type" value="Genomic_DNA"/>
</dbReference>
<dbReference type="Proteomes" id="UP001362999">
    <property type="component" value="Unassembled WGS sequence"/>
</dbReference>
<name>A0AAW0DDJ9_9AGAR</name>
<protein>
    <submittedName>
        <fullName evidence="1">Uncharacterized protein</fullName>
    </submittedName>
</protein>
<comment type="caution">
    <text evidence="1">The sequence shown here is derived from an EMBL/GenBank/DDBJ whole genome shotgun (WGS) entry which is preliminary data.</text>
</comment>
<gene>
    <name evidence="1" type="ORF">R3P38DRAFT_2605536</name>
</gene>
<accession>A0AAW0DDJ9</accession>
<reference evidence="1 2" key="1">
    <citation type="journal article" date="2024" name="J Genomics">
        <title>Draft genome sequencing and assembly of Favolaschia claudopus CIRM-BRFM 2984 isolated from oak limbs.</title>
        <authorList>
            <person name="Navarro D."/>
            <person name="Drula E."/>
            <person name="Chaduli D."/>
            <person name="Cazenave R."/>
            <person name="Ahrendt S."/>
            <person name="Wang J."/>
            <person name="Lipzen A."/>
            <person name="Daum C."/>
            <person name="Barry K."/>
            <person name="Grigoriev I.V."/>
            <person name="Favel A."/>
            <person name="Rosso M.N."/>
            <person name="Martin F."/>
        </authorList>
    </citation>
    <scope>NUCLEOTIDE SEQUENCE [LARGE SCALE GENOMIC DNA]</scope>
    <source>
        <strain evidence="1 2">CIRM-BRFM 2984</strain>
    </source>
</reference>
<dbReference type="AlphaFoldDB" id="A0AAW0DDJ9"/>
<organism evidence="1 2">
    <name type="scientific">Favolaschia claudopus</name>
    <dbReference type="NCBI Taxonomy" id="2862362"/>
    <lineage>
        <taxon>Eukaryota</taxon>
        <taxon>Fungi</taxon>
        <taxon>Dikarya</taxon>
        <taxon>Basidiomycota</taxon>
        <taxon>Agaricomycotina</taxon>
        <taxon>Agaricomycetes</taxon>
        <taxon>Agaricomycetidae</taxon>
        <taxon>Agaricales</taxon>
        <taxon>Marasmiineae</taxon>
        <taxon>Mycenaceae</taxon>
        <taxon>Favolaschia</taxon>
    </lineage>
</organism>
<proteinExistence type="predicted"/>
<sequence>MAAPSNSTPPNLLPEDVERAIVDATLYEWKEMCNTMALVASRFYSWTKPHIYRTVIVRRTEHWTRRISDVLIPNAALIQTLVVDLPLVQGSLSDDELSAIARLVEAAQGVKNLAVPWNIWIELPNQCGSLALKSLYLFWDRTHPATEPSLANLQHPEALEELVIYAPADLREMTPFRSWGDLYFPDTSDCSNLAYIAYAADRCPMPTVGSLREDIPHLKAAMFVLAGIPEKFIADEDPLVTEDRETYPNFFSTYLRYWSQLLKEWIARTEGAESILNYSQHRTVDT</sequence>